<dbReference type="Proteomes" id="UP000430146">
    <property type="component" value="Unassembled WGS sequence"/>
</dbReference>
<dbReference type="InterPro" id="IPR022536">
    <property type="entry name" value="EspC"/>
</dbReference>
<gene>
    <name evidence="1" type="ORF">AELLOGFF_05855</name>
</gene>
<name>A0A5S9R8D0_MYCVN</name>
<organism evidence="1 2">
    <name type="scientific">Mycolicibacterium vanbaalenii</name>
    <name type="common">Mycobacterium vanbaalenii</name>
    <dbReference type="NCBI Taxonomy" id="110539"/>
    <lineage>
        <taxon>Bacteria</taxon>
        <taxon>Bacillati</taxon>
        <taxon>Actinomycetota</taxon>
        <taxon>Actinomycetes</taxon>
        <taxon>Mycobacteriales</taxon>
        <taxon>Mycobacteriaceae</taxon>
        <taxon>Mycolicibacterium</taxon>
    </lineage>
</organism>
<dbReference type="GO" id="GO:0009306">
    <property type="term" value="P:protein secretion"/>
    <property type="evidence" value="ECO:0007669"/>
    <property type="project" value="InterPro"/>
</dbReference>
<evidence type="ECO:0000313" key="2">
    <source>
        <dbReference type="Proteomes" id="UP000430146"/>
    </source>
</evidence>
<reference evidence="1 2" key="1">
    <citation type="submission" date="2019-11" db="EMBL/GenBank/DDBJ databases">
        <authorList>
            <person name="Holert J."/>
        </authorList>
    </citation>
    <scope>NUCLEOTIDE SEQUENCE [LARGE SCALE GENOMIC DNA]</scope>
    <source>
        <strain evidence="1">BC8_1</strain>
    </source>
</reference>
<dbReference type="AlphaFoldDB" id="A0A5S9R8D0"/>
<proteinExistence type="predicted"/>
<protein>
    <recommendedName>
        <fullName evidence="3">ESX-1 secretion-associated protein</fullName>
    </recommendedName>
</protein>
<evidence type="ECO:0008006" key="3">
    <source>
        <dbReference type="Google" id="ProtNLM"/>
    </source>
</evidence>
<evidence type="ECO:0000313" key="1">
    <source>
        <dbReference type="EMBL" id="CAA0131037.1"/>
    </source>
</evidence>
<dbReference type="EMBL" id="CACSIP010000041">
    <property type="protein sequence ID" value="CAA0131037.1"/>
    <property type="molecule type" value="Genomic_DNA"/>
</dbReference>
<sequence>MVARLSADTEFIRAYGSASAGHAADLQAVVARLTALDAGAAAGLGPVGARFQAALARAIDREAGTITDLGTAVAAAHPVAQATAQAYESADDAAGARLAGDW</sequence>
<keyword evidence="2" id="KW-1185">Reference proteome</keyword>
<dbReference type="Pfam" id="PF10824">
    <property type="entry name" value="T7SS_ESX_EspC"/>
    <property type="match status" value="1"/>
</dbReference>
<accession>A0A5S9R8D0</accession>